<organism evidence="2 3">
    <name type="scientific">Marasmius crinis-equi</name>
    <dbReference type="NCBI Taxonomy" id="585013"/>
    <lineage>
        <taxon>Eukaryota</taxon>
        <taxon>Fungi</taxon>
        <taxon>Dikarya</taxon>
        <taxon>Basidiomycota</taxon>
        <taxon>Agaricomycotina</taxon>
        <taxon>Agaricomycetes</taxon>
        <taxon>Agaricomycetidae</taxon>
        <taxon>Agaricales</taxon>
        <taxon>Marasmiineae</taxon>
        <taxon>Marasmiaceae</taxon>
        <taxon>Marasmius</taxon>
    </lineage>
</organism>
<comment type="caution">
    <text evidence="2">The sequence shown here is derived from an EMBL/GenBank/DDBJ whole genome shotgun (WGS) entry which is preliminary data.</text>
</comment>
<evidence type="ECO:0000313" key="2">
    <source>
        <dbReference type="EMBL" id="KAL0567433.1"/>
    </source>
</evidence>
<proteinExistence type="predicted"/>
<evidence type="ECO:0000256" key="1">
    <source>
        <dbReference type="SAM" id="MobiDB-lite"/>
    </source>
</evidence>
<gene>
    <name evidence="2" type="ORF">V5O48_014559</name>
</gene>
<evidence type="ECO:0000313" key="3">
    <source>
        <dbReference type="Proteomes" id="UP001465976"/>
    </source>
</evidence>
<dbReference type="Proteomes" id="UP001465976">
    <property type="component" value="Unassembled WGS sequence"/>
</dbReference>
<sequence length="586" mass="66289">MAPAQSRFLQLRRSLRIALAQLTQGFPLATDVVPRSDVTVQTLQTFLEDMALLRHLETNPELQNTDPALAVVQQRVENELAQGNEFNKAEERNGTGCKRRREENASGLGPSDAKRPRKMQMPSPAQRRVLLLASPSKKARKRRRQKENRKAKKSVNELTAAPAVSWRMREELEFEPGEVVLVDFSTVPDELHGPARQKARRVLRKAANRAADLGREIAIPTAGLQDVLKNSRITSTAWQGINAPRDERQLICALVQGGTKLDGITPMPYRRKRLFLADGNGRILIFRSKVTYYMLTVLLPQVNVAAQRFMEAVMWPLEEDMRKNLRGEHFFCIAGHDRNNKEKPALSQWHLLNAAVLDSFFAKGEPLEVLTRYGCQLVRNVFPPVAERFEKCGMEMERKFGIKPLYGGLFFNFCLNGARMKGPNPIPRVFCKPHIDFKNLALAICMIFVYGHFNHREKCWIVIWEAGVALELPMGVFVLYPSSLFLHFNVDVTNLKFVVTDGERPTKENSKPLNCLCGNSEADHGEAWKSAHGRGSMVWFNQASMFQTMELGYNTVAQARAANSIMECDAEAWLDRGIFPSVSLDK</sequence>
<name>A0ABR3EWY3_9AGAR</name>
<keyword evidence="3" id="KW-1185">Reference proteome</keyword>
<accession>A0ABR3EWY3</accession>
<dbReference type="EMBL" id="JBAHYK010001589">
    <property type="protein sequence ID" value="KAL0567433.1"/>
    <property type="molecule type" value="Genomic_DNA"/>
</dbReference>
<reference evidence="2 3" key="1">
    <citation type="submission" date="2024-02" db="EMBL/GenBank/DDBJ databases">
        <title>A draft genome for the cacao thread blight pathogen Marasmius crinis-equi.</title>
        <authorList>
            <person name="Cohen S.P."/>
            <person name="Baruah I.K."/>
            <person name="Amoako-Attah I."/>
            <person name="Bukari Y."/>
            <person name="Meinhardt L.W."/>
            <person name="Bailey B.A."/>
        </authorList>
    </citation>
    <scope>NUCLEOTIDE SEQUENCE [LARGE SCALE GENOMIC DNA]</scope>
    <source>
        <strain evidence="2 3">GH-76</strain>
    </source>
</reference>
<feature type="region of interest" description="Disordered" evidence="1">
    <location>
        <begin position="82"/>
        <end position="156"/>
    </location>
</feature>
<protein>
    <submittedName>
        <fullName evidence="2">Uncharacterized protein</fullName>
    </submittedName>
</protein>
<feature type="compositionally biased region" description="Basic residues" evidence="1">
    <location>
        <begin position="137"/>
        <end position="153"/>
    </location>
</feature>